<dbReference type="AlphaFoldDB" id="A0AAV2RGN2"/>
<dbReference type="PANTHER" id="PTHR10728">
    <property type="entry name" value="CYTOSOLIC PHOSPHOLIPASE A2"/>
    <property type="match status" value="1"/>
</dbReference>
<organism evidence="5 6">
    <name type="scientific">Meganyctiphanes norvegica</name>
    <name type="common">Northern krill</name>
    <name type="synonym">Thysanopoda norvegica</name>
    <dbReference type="NCBI Taxonomy" id="48144"/>
    <lineage>
        <taxon>Eukaryota</taxon>
        <taxon>Metazoa</taxon>
        <taxon>Ecdysozoa</taxon>
        <taxon>Arthropoda</taxon>
        <taxon>Crustacea</taxon>
        <taxon>Multicrustacea</taxon>
        <taxon>Malacostraca</taxon>
        <taxon>Eumalacostraca</taxon>
        <taxon>Eucarida</taxon>
        <taxon>Euphausiacea</taxon>
        <taxon>Euphausiidae</taxon>
        <taxon>Meganyctiphanes</taxon>
    </lineage>
</organism>
<keyword evidence="2 3" id="KW-0443">Lipid metabolism</keyword>
<dbReference type="Proteomes" id="UP001497623">
    <property type="component" value="Unassembled WGS sequence"/>
</dbReference>
<dbReference type="GO" id="GO:0005509">
    <property type="term" value="F:calcium ion binding"/>
    <property type="evidence" value="ECO:0007669"/>
    <property type="project" value="TreeGrafter"/>
</dbReference>
<dbReference type="SUPFAM" id="SSF52151">
    <property type="entry name" value="FabD/lysophospholipase-like"/>
    <property type="match status" value="1"/>
</dbReference>
<dbReference type="GO" id="GO:0005829">
    <property type="term" value="C:cytosol"/>
    <property type="evidence" value="ECO:0007669"/>
    <property type="project" value="TreeGrafter"/>
</dbReference>
<comment type="caution">
    <text evidence="5">The sequence shown here is derived from an EMBL/GenBank/DDBJ whole genome shotgun (WGS) entry which is preliminary data.</text>
</comment>
<keyword evidence="1 3" id="KW-0378">Hydrolase</keyword>
<dbReference type="InterPro" id="IPR002642">
    <property type="entry name" value="LysoPLipase_cat_dom"/>
</dbReference>
<evidence type="ECO:0000256" key="2">
    <source>
        <dbReference type="ARBA" id="ARBA00023098"/>
    </source>
</evidence>
<keyword evidence="3" id="KW-0442">Lipid degradation</keyword>
<dbReference type="EMBL" id="CAXKWB010022521">
    <property type="protein sequence ID" value="CAL4124401.1"/>
    <property type="molecule type" value="Genomic_DNA"/>
</dbReference>
<dbReference type="PANTHER" id="PTHR10728:SF32">
    <property type="entry name" value="CYTOSOLIC PHOSPHOLIPASE A2 BETA"/>
    <property type="match status" value="1"/>
</dbReference>
<evidence type="ECO:0000313" key="6">
    <source>
        <dbReference type="Proteomes" id="UP001497623"/>
    </source>
</evidence>
<dbReference type="GO" id="GO:0047498">
    <property type="term" value="F:calcium-dependent phospholipase A2 activity"/>
    <property type="evidence" value="ECO:0007669"/>
    <property type="project" value="TreeGrafter"/>
</dbReference>
<reference evidence="5 6" key="1">
    <citation type="submission" date="2024-05" db="EMBL/GenBank/DDBJ databases">
        <authorList>
            <person name="Wallberg A."/>
        </authorList>
    </citation>
    <scope>NUCLEOTIDE SEQUENCE [LARGE SCALE GENOMIC DNA]</scope>
</reference>
<proteinExistence type="predicted"/>
<evidence type="ECO:0000313" key="5">
    <source>
        <dbReference type="EMBL" id="CAL4124401.1"/>
    </source>
</evidence>
<name>A0AAV2RGN2_MEGNR</name>
<keyword evidence="6" id="KW-1185">Reference proteome</keyword>
<evidence type="ECO:0000259" key="4">
    <source>
        <dbReference type="PROSITE" id="PS51210"/>
    </source>
</evidence>
<dbReference type="InterPro" id="IPR016035">
    <property type="entry name" value="Acyl_Trfase/lysoPLipase"/>
</dbReference>
<feature type="domain" description="PLA2c" evidence="4">
    <location>
        <begin position="1"/>
        <end position="269"/>
    </location>
</feature>
<protein>
    <recommendedName>
        <fullName evidence="4">PLA2c domain-containing protein</fullName>
    </recommendedName>
</protein>
<feature type="non-terminal residue" evidence="5">
    <location>
        <position position="274"/>
    </location>
</feature>
<dbReference type="GO" id="GO:0005544">
    <property type="term" value="F:calcium-dependent phospholipid binding"/>
    <property type="evidence" value="ECO:0007669"/>
    <property type="project" value="TreeGrafter"/>
</dbReference>
<dbReference type="GO" id="GO:0046475">
    <property type="term" value="P:glycerophospholipid catabolic process"/>
    <property type="evidence" value="ECO:0007669"/>
    <property type="project" value="TreeGrafter"/>
</dbReference>
<dbReference type="Gene3D" id="3.40.1090.10">
    <property type="entry name" value="Cytosolic phospholipase A2 catalytic domain"/>
    <property type="match status" value="1"/>
</dbReference>
<accession>A0AAV2RGN2</accession>
<evidence type="ECO:0000256" key="1">
    <source>
        <dbReference type="ARBA" id="ARBA00022801"/>
    </source>
</evidence>
<evidence type="ECO:0000256" key="3">
    <source>
        <dbReference type="PROSITE-ProRule" id="PRU00555"/>
    </source>
</evidence>
<sequence>KIGNDNPCMLNVRPVNPGRIYNPFRGLSLRCSFLADQKIPETDMTDHKEDESDKYADGCKYQTLRQDSKRLKVMDSGFAFCSPYPLLLRPQRSVDIFLSFDFSLRNEDLHVNGSTFKQLEKAEEWAKERHIPFPPVKEKIVEYLGEEIQECYVFGSSPESCIPVILHFPLVNKKFRQYKNPEVLRTSDEELDFAKFPCFGKNSDFGTFKFHYDSKEFDRLSQLMEFNTLLHKDTIIQTIKNSIINIKKQGRKLDIYNIARILMWRKGNEKRIDM</sequence>
<dbReference type="PROSITE" id="PS51210">
    <property type="entry name" value="PLA2C"/>
    <property type="match status" value="1"/>
</dbReference>
<gene>
    <name evidence="5" type="ORF">MNOR_LOCUS24477</name>
</gene>
<feature type="non-terminal residue" evidence="5">
    <location>
        <position position="1"/>
    </location>
</feature>